<feature type="region of interest" description="Disordered" evidence="1">
    <location>
        <begin position="1"/>
        <end position="20"/>
    </location>
</feature>
<sequence>MVKLPSMNTAANGKPQGAAITGRRDKLLSQDSYIQRNESEIQLTLPTLKNFPDVQPNNATTIDFTKKKASINQLAFDPQSSVVNGASPYQFSVIPGVQAQFIERLHKSNPKLYEGAIGHQHTASKMPPYLAMKKMILEQQMRNNAIYSMPLVQTGAGKEMQLRGERLATVYNKGREQPGPQTQRTPGNNILNDSKASNANQERASPDLIIRLKIQQHSGTKKPINIRQTPYFSPQHISPERERFLGSVVEKDGHEQSKKKIQNWQGGITGYENCFNSQLSPLISRMRLQKPADQIDPSQPITQEESILEEGSPQITKRLKYSRKLVIVAQPGLNIFQRTDSFLPRNPLLRAPPKGTDPSQFIPERLIGKVNKTISMANEFINLTLKNKNSVNQNQAKRLLKLTKTLQIQPLLQQHNSQLFNRIDELNRFIRTKEFLIICKGHLARAINHAILSTYTQETLEQVKPNYTEHYLGQQTDCAYKFFVDTTGNNNALVKQILKRRSWLTFSNEPLFGPAFDSVHIFWTQWKKQRLLTMLKPHQIYNKIENNHLLTNKYYLLSTMRDFYQIKRASEGEASESNQTPLSIKSYLDVMPLTYRLSIESSQSIESNNGWVRFKAGFDEQLQSEGQSIWIVKPGENSNRGRGIQIFNDIGLIKTFVESTAQETQSEKTKFVIQKYLINPLLIEKRKFDFRIFAVAQVMGGSQGTKTREFRAYFYKEGYLRTSSREFSTQDLDNRYIHLTNDAIQKKSSDYGKFENGNKLSYDDFQEVLKAISGGTCDFYKEILPQIKQIVTDTLEAFANELEGRSSSSDAIGQSANCFELFGYDFMMDAEMKLYLIEVNTNPCLETESCPLLSRLIPQVVDQAFKVTVDPFFDAGSEQEIGLSQEYPVSEIRMEMVVCRNFNLGGGVGDGAIGDIGSRMEEIDRPLEEIEDEKRDQLIFGTPNS</sequence>
<feature type="region of interest" description="Disordered" evidence="1">
    <location>
        <begin position="171"/>
        <end position="201"/>
    </location>
</feature>
<organism evidence="2 3">
    <name type="scientific">Halteria grandinella</name>
    <dbReference type="NCBI Taxonomy" id="5974"/>
    <lineage>
        <taxon>Eukaryota</taxon>
        <taxon>Sar</taxon>
        <taxon>Alveolata</taxon>
        <taxon>Ciliophora</taxon>
        <taxon>Intramacronucleata</taxon>
        <taxon>Spirotrichea</taxon>
        <taxon>Stichotrichia</taxon>
        <taxon>Sporadotrichida</taxon>
        <taxon>Halteriidae</taxon>
        <taxon>Halteria</taxon>
    </lineage>
</organism>
<protein>
    <recommendedName>
        <fullName evidence="4">Tubulin-tyrosine ligase family protein</fullName>
    </recommendedName>
</protein>
<name>A0A8J8P6N2_HALGN</name>
<dbReference type="SUPFAM" id="SSF56059">
    <property type="entry name" value="Glutathione synthetase ATP-binding domain-like"/>
    <property type="match status" value="1"/>
</dbReference>
<evidence type="ECO:0008006" key="4">
    <source>
        <dbReference type="Google" id="ProtNLM"/>
    </source>
</evidence>
<dbReference type="PROSITE" id="PS51221">
    <property type="entry name" value="TTL"/>
    <property type="match status" value="1"/>
</dbReference>
<dbReference type="PANTHER" id="PTHR46069:SF1">
    <property type="entry name" value="CHROMOSOME UNDETERMINED SCAFFOLD_125, WHOLE GENOME SHOTGUN SEQUENCE"/>
    <property type="match status" value="1"/>
</dbReference>
<accession>A0A8J8P6N2</accession>
<dbReference type="PANTHER" id="PTHR46069">
    <property type="entry name" value="TUBULIN TYROSINE LIGASE"/>
    <property type="match status" value="1"/>
</dbReference>
<gene>
    <name evidence="2" type="ORF">FGO68_gene13362</name>
</gene>
<evidence type="ECO:0000313" key="2">
    <source>
        <dbReference type="EMBL" id="TNV86939.1"/>
    </source>
</evidence>
<dbReference type="AlphaFoldDB" id="A0A8J8P6N2"/>
<dbReference type="Proteomes" id="UP000785679">
    <property type="component" value="Unassembled WGS sequence"/>
</dbReference>
<dbReference type="EMBL" id="RRYP01000731">
    <property type="protein sequence ID" value="TNV86939.1"/>
    <property type="molecule type" value="Genomic_DNA"/>
</dbReference>
<dbReference type="Pfam" id="PF03133">
    <property type="entry name" value="TTL"/>
    <property type="match status" value="1"/>
</dbReference>
<dbReference type="InterPro" id="IPR004344">
    <property type="entry name" value="TTL/TTLL_fam"/>
</dbReference>
<reference evidence="2" key="1">
    <citation type="submission" date="2019-06" db="EMBL/GenBank/DDBJ databases">
        <authorList>
            <person name="Zheng W."/>
        </authorList>
    </citation>
    <scope>NUCLEOTIDE SEQUENCE</scope>
    <source>
        <strain evidence="2">QDHG01</strain>
    </source>
</reference>
<keyword evidence="3" id="KW-1185">Reference proteome</keyword>
<feature type="compositionally biased region" description="Polar residues" evidence="1">
    <location>
        <begin position="179"/>
        <end position="201"/>
    </location>
</feature>
<feature type="compositionally biased region" description="Polar residues" evidence="1">
    <location>
        <begin position="1"/>
        <end position="11"/>
    </location>
</feature>
<comment type="caution">
    <text evidence="2">The sequence shown here is derived from an EMBL/GenBank/DDBJ whole genome shotgun (WGS) entry which is preliminary data.</text>
</comment>
<dbReference type="Gene3D" id="3.30.470.20">
    <property type="entry name" value="ATP-grasp fold, B domain"/>
    <property type="match status" value="1"/>
</dbReference>
<dbReference type="OrthoDB" id="196367at2759"/>
<proteinExistence type="predicted"/>
<evidence type="ECO:0000256" key="1">
    <source>
        <dbReference type="SAM" id="MobiDB-lite"/>
    </source>
</evidence>
<evidence type="ECO:0000313" key="3">
    <source>
        <dbReference type="Proteomes" id="UP000785679"/>
    </source>
</evidence>